<dbReference type="PANTHER" id="PTHR43539">
    <property type="entry name" value="FLAVIN-BINDING MONOOXYGENASE-LIKE PROTEIN (AFU_ORTHOLOGUE AFUA_4G09220)"/>
    <property type="match status" value="1"/>
</dbReference>
<dbReference type="EnsemblPlants" id="OPUNC01G10830.1">
    <property type="protein sequence ID" value="OPUNC01G10830.1"/>
    <property type="gene ID" value="OPUNC01G10830"/>
</dbReference>
<dbReference type="AlphaFoldDB" id="A0A0E0JGZ0"/>
<dbReference type="HOGENOM" id="CLU_410160_0_0_1"/>
<dbReference type="OMA" id="NGENHYV"/>
<evidence type="ECO:0000256" key="3">
    <source>
        <dbReference type="ARBA" id="ARBA00039148"/>
    </source>
</evidence>
<dbReference type="GO" id="GO:0103075">
    <property type="term" value="F:indole-3-pyruvate monooxygenase activity"/>
    <property type="evidence" value="ECO:0007669"/>
    <property type="project" value="UniProtKB-EC"/>
</dbReference>
<evidence type="ECO:0000256" key="2">
    <source>
        <dbReference type="ARBA" id="ARBA00023002"/>
    </source>
</evidence>
<sequence length="670" mass="73375">MAAAAAEQQQEEEVIIVGAGPSGLAAAACLSLRGVTSLVLERDDCVASLWRHRTYDRVRLHLAKRYCALPHAPHAGDSPTYLPRDDFIRYLDAYASRFGVRTRLRREVRSARYDAERARWVVDAVDLATGKAEVYTARYLVAAAGENDEKVVPEVAGMETFPGKVVHAVDYRSAEGFKGKSVLVVGGGNSGMEIAYDLSTSGAAAAVSIVVRGEVHLVSREIWSVGMTLQRNHLPTWAVDKVVLLMCAVVFGGDTARYGLRRPAVGPFAMKMTTPAYPVFDVGTFAKIRSGEIRVVRAGIKSVRGSDVEFLDGRRHAFDAIVFATGYRSTTKQWLKRYCALPHAPHAGDSPTYLPRDDFIRYLDAYASRFGVRTRLRREVRSARYDAERARWVVDAVDLATGKAEVYTARYLVAAAGENDEKVVPEVAGMETFPGKVVHAVDYRSAEGFKGKSVLVVGGGNSGMEIAYDLAVGGATTSIVVRSELHLVSKEIWNLAMTLYRYLPVWAIDKVVLLMCAVVFGDTAHYGLRRPAVGPFTMKVTTTMYPVLDVGTFAKIRSGEIRVLRSGLKSVRGSDVEFADGHRHAFDAIVFATGYRSTTRQWLKSDDGLIGDDGMAARSYPDHWKGENGLYCAGMVRRGLYGSYEDAEHIADDISKQLRSSKPTPNSGSA</sequence>
<reference evidence="5" key="2">
    <citation type="submission" date="2018-05" db="EMBL/GenBank/DDBJ databases">
        <title>OpunRS2 (Oryza punctata Reference Sequence Version 2).</title>
        <authorList>
            <person name="Zhang J."/>
            <person name="Kudrna D."/>
            <person name="Lee S."/>
            <person name="Talag J."/>
            <person name="Welchert J."/>
            <person name="Wing R.A."/>
        </authorList>
    </citation>
    <scope>NUCLEOTIDE SEQUENCE [LARGE SCALE GENOMIC DNA]</scope>
</reference>
<evidence type="ECO:0000256" key="4">
    <source>
        <dbReference type="ARBA" id="ARBA00047707"/>
    </source>
</evidence>
<evidence type="ECO:0000256" key="1">
    <source>
        <dbReference type="ARBA" id="ARBA00009183"/>
    </source>
</evidence>
<dbReference type="Gene3D" id="3.50.50.60">
    <property type="entry name" value="FAD/NAD(P)-binding domain"/>
    <property type="match status" value="2"/>
</dbReference>
<dbReference type="Pfam" id="PF13738">
    <property type="entry name" value="Pyr_redox_3"/>
    <property type="match status" value="2"/>
</dbReference>
<proteinExistence type="inferred from homology"/>
<accession>A0A0E0JGZ0</accession>
<name>A0A0E0JGZ0_ORYPU</name>
<dbReference type="InterPro" id="IPR050982">
    <property type="entry name" value="Auxin_biosynth/cation_transpt"/>
</dbReference>
<dbReference type="Gramene" id="OPUNC01G10830.1">
    <property type="protein sequence ID" value="OPUNC01G10830.1"/>
    <property type="gene ID" value="OPUNC01G10830"/>
</dbReference>
<keyword evidence="2" id="KW-0560">Oxidoreductase</keyword>
<dbReference type="InterPro" id="IPR036188">
    <property type="entry name" value="FAD/NAD-bd_sf"/>
</dbReference>
<protein>
    <recommendedName>
        <fullName evidence="3">indole-3-pyruvate monooxygenase</fullName>
        <ecNumber evidence="3">1.14.13.168</ecNumber>
    </recommendedName>
</protein>
<comment type="catalytic activity">
    <reaction evidence="4">
        <text>indole-3-pyruvate + NADPH + O2 + H(+) = (indol-3-yl)acetate + CO2 + NADP(+) + H2O</text>
        <dbReference type="Rhea" id="RHEA:34331"/>
        <dbReference type="ChEBI" id="CHEBI:15377"/>
        <dbReference type="ChEBI" id="CHEBI:15378"/>
        <dbReference type="ChEBI" id="CHEBI:15379"/>
        <dbReference type="ChEBI" id="CHEBI:16526"/>
        <dbReference type="ChEBI" id="CHEBI:17640"/>
        <dbReference type="ChEBI" id="CHEBI:30854"/>
        <dbReference type="ChEBI" id="CHEBI:57783"/>
        <dbReference type="ChEBI" id="CHEBI:58349"/>
        <dbReference type="EC" id="1.14.13.168"/>
    </reaction>
</comment>
<reference evidence="5" key="1">
    <citation type="submission" date="2015-04" db="UniProtKB">
        <authorList>
            <consortium name="EnsemblPlants"/>
        </authorList>
    </citation>
    <scope>IDENTIFICATION</scope>
</reference>
<dbReference type="PRINTS" id="PR00469">
    <property type="entry name" value="PNDRDTASEII"/>
</dbReference>
<dbReference type="eggNOG" id="KOG1399">
    <property type="taxonomic scope" value="Eukaryota"/>
</dbReference>
<dbReference type="SUPFAM" id="SSF51905">
    <property type="entry name" value="FAD/NAD(P)-binding domain"/>
    <property type="match status" value="4"/>
</dbReference>
<dbReference type="GO" id="GO:0050660">
    <property type="term" value="F:flavin adenine dinucleotide binding"/>
    <property type="evidence" value="ECO:0007669"/>
    <property type="project" value="TreeGrafter"/>
</dbReference>
<organism evidence="5">
    <name type="scientific">Oryza punctata</name>
    <name type="common">Red rice</name>
    <dbReference type="NCBI Taxonomy" id="4537"/>
    <lineage>
        <taxon>Eukaryota</taxon>
        <taxon>Viridiplantae</taxon>
        <taxon>Streptophyta</taxon>
        <taxon>Embryophyta</taxon>
        <taxon>Tracheophyta</taxon>
        <taxon>Spermatophyta</taxon>
        <taxon>Magnoliopsida</taxon>
        <taxon>Liliopsida</taxon>
        <taxon>Poales</taxon>
        <taxon>Poaceae</taxon>
        <taxon>BOP clade</taxon>
        <taxon>Oryzoideae</taxon>
        <taxon>Oryzeae</taxon>
        <taxon>Oryzinae</taxon>
        <taxon>Oryza</taxon>
    </lineage>
</organism>
<dbReference type="PANTHER" id="PTHR43539:SF42">
    <property type="entry name" value="OS01G0273800 PROTEIN"/>
    <property type="match status" value="1"/>
</dbReference>
<keyword evidence="6" id="KW-1185">Reference proteome</keyword>
<dbReference type="PRINTS" id="PR00368">
    <property type="entry name" value="FADPNR"/>
</dbReference>
<dbReference type="Proteomes" id="UP000026962">
    <property type="component" value="Chromosome 1"/>
</dbReference>
<dbReference type="EC" id="1.14.13.168" evidence="3"/>
<dbReference type="STRING" id="4537.A0A0E0JGZ0"/>
<evidence type="ECO:0000313" key="5">
    <source>
        <dbReference type="EnsemblPlants" id="OPUNC01G10830.1"/>
    </source>
</evidence>
<comment type="similarity">
    <text evidence="1">Belongs to the FMO family.</text>
</comment>
<evidence type="ECO:0000313" key="6">
    <source>
        <dbReference type="Proteomes" id="UP000026962"/>
    </source>
</evidence>